<dbReference type="AlphaFoldDB" id="A0A8G2BNB9"/>
<feature type="transmembrane region" description="Helical" evidence="1">
    <location>
        <begin position="178"/>
        <end position="196"/>
    </location>
</feature>
<feature type="transmembrane region" description="Helical" evidence="1">
    <location>
        <begin position="236"/>
        <end position="256"/>
    </location>
</feature>
<proteinExistence type="predicted"/>
<comment type="caution">
    <text evidence="3">The sequence shown here is derived from an EMBL/GenBank/DDBJ whole genome shotgun (WGS) entry which is preliminary data.</text>
</comment>
<dbReference type="RefSeq" id="WP_028795072.1">
    <property type="nucleotide sequence ID" value="NZ_FNBW01000013.1"/>
</dbReference>
<dbReference type="SUPFAM" id="SSF103481">
    <property type="entry name" value="Multidrug resistance efflux transporter EmrE"/>
    <property type="match status" value="2"/>
</dbReference>
<keyword evidence="1" id="KW-0812">Transmembrane</keyword>
<keyword evidence="1" id="KW-0472">Membrane</keyword>
<feature type="domain" description="EamA" evidence="2">
    <location>
        <begin position="151"/>
        <end position="274"/>
    </location>
</feature>
<evidence type="ECO:0000259" key="2">
    <source>
        <dbReference type="Pfam" id="PF00892"/>
    </source>
</evidence>
<sequence length="291" mass="31560">MSTAARGILLILLANFGFAGMDAVSKTLTMEYSVAQILWVRFAFFAAFATVLAWRRGGGILPQFRTTRPVFQTARALLLVAEIGCFILGFRYLQLAESHSIGAVFPLVITALSALWLGEQVGVRRWTAVGIGFIGMLVILRPGLAVFEVAALLPLAGAIMFAVYQVMTKLLSRTDGMVTILLYTGWVGFLAMSLFGPFDWTWPDAKGWALLVLAGLLGSIGHATVIKALEIAPASVLQPFNYTLLVWATGIGFVVFGDLPDLWTVVGATVIVASGLYVWWRERVRAARADA</sequence>
<dbReference type="EMBL" id="FNBW01000013">
    <property type="protein sequence ID" value="SDG28794.1"/>
    <property type="molecule type" value="Genomic_DNA"/>
</dbReference>
<feature type="domain" description="EamA" evidence="2">
    <location>
        <begin position="6"/>
        <end position="140"/>
    </location>
</feature>
<evidence type="ECO:0000313" key="4">
    <source>
        <dbReference type="Proteomes" id="UP000198615"/>
    </source>
</evidence>
<evidence type="ECO:0000256" key="1">
    <source>
        <dbReference type="SAM" id="Phobius"/>
    </source>
</evidence>
<feature type="transmembrane region" description="Helical" evidence="1">
    <location>
        <begin position="99"/>
        <end position="118"/>
    </location>
</feature>
<accession>A0A8G2BNB9</accession>
<dbReference type="GO" id="GO:0016020">
    <property type="term" value="C:membrane"/>
    <property type="evidence" value="ECO:0007669"/>
    <property type="project" value="InterPro"/>
</dbReference>
<dbReference type="InterPro" id="IPR037185">
    <property type="entry name" value="EmrE-like"/>
</dbReference>
<dbReference type="PANTHER" id="PTHR22911:SF103">
    <property type="entry name" value="BLR2811 PROTEIN"/>
    <property type="match status" value="1"/>
</dbReference>
<feature type="transmembrane region" description="Helical" evidence="1">
    <location>
        <begin position="208"/>
        <end position="229"/>
    </location>
</feature>
<dbReference type="Proteomes" id="UP000198615">
    <property type="component" value="Unassembled WGS sequence"/>
</dbReference>
<name>A0A8G2BNB9_9PROT</name>
<keyword evidence="4" id="KW-1185">Reference proteome</keyword>
<gene>
    <name evidence="3" type="ORF">SAMN05660686_03930</name>
</gene>
<feature type="transmembrane region" description="Helical" evidence="1">
    <location>
        <begin position="35"/>
        <end position="54"/>
    </location>
</feature>
<feature type="transmembrane region" description="Helical" evidence="1">
    <location>
        <begin position="74"/>
        <end position="93"/>
    </location>
</feature>
<reference evidence="3 4" key="1">
    <citation type="submission" date="2016-10" db="EMBL/GenBank/DDBJ databases">
        <authorList>
            <person name="Varghese N."/>
            <person name="Submissions S."/>
        </authorList>
    </citation>
    <scope>NUCLEOTIDE SEQUENCE [LARGE SCALE GENOMIC DNA]</scope>
    <source>
        <strain evidence="3 4">DSM 18839</strain>
    </source>
</reference>
<feature type="transmembrane region" description="Helical" evidence="1">
    <location>
        <begin position="149"/>
        <end position="166"/>
    </location>
</feature>
<protein>
    <submittedName>
        <fullName evidence="3">Permease of the drug/metabolite transporter (DMT) superfamily</fullName>
    </submittedName>
</protein>
<feature type="transmembrane region" description="Helical" evidence="1">
    <location>
        <begin position="125"/>
        <end position="143"/>
    </location>
</feature>
<dbReference type="InterPro" id="IPR000620">
    <property type="entry name" value="EamA_dom"/>
</dbReference>
<keyword evidence="1" id="KW-1133">Transmembrane helix</keyword>
<dbReference type="PANTHER" id="PTHR22911">
    <property type="entry name" value="ACYL-MALONYL CONDENSING ENZYME-RELATED"/>
    <property type="match status" value="1"/>
</dbReference>
<evidence type="ECO:0000313" key="3">
    <source>
        <dbReference type="EMBL" id="SDG28794.1"/>
    </source>
</evidence>
<organism evidence="3 4">
    <name type="scientific">Thalassobaculum litoreum DSM 18839</name>
    <dbReference type="NCBI Taxonomy" id="1123362"/>
    <lineage>
        <taxon>Bacteria</taxon>
        <taxon>Pseudomonadati</taxon>
        <taxon>Pseudomonadota</taxon>
        <taxon>Alphaproteobacteria</taxon>
        <taxon>Rhodospirillales</taxon>
        <taxon>Thalassobaculaceae</taxon>
        <taxon>Thalassobaculum</taxon>
    </lineage>
</organism>
<feature type="transmembrane region" description="Helical" evidence="1">
    <location>
        <begin position="262"/>
        <end position="280"/>
    </location>
</feature>
<dbReference type="Pfam" id="PF00892">
    <property type="entry name" value="EamA"/>
    <property type="match status" value="2"/>
</dbReference>
<dbReference type="OrthoDB" id="9812899at2"/>